<sequence length="190" mass="21119">IDHRGTGCSERADDVTPSKSNHTPHCRRVPCSQVRSSASSQPMSRLVSRRHLAAAAALRRSPAAFASRWLHTPAFATVSPEEISGSSPAEVQNFVQGKWIKSANWNWIVDPLNGEKFIKVAEVQGSEIKPFVESLSKCPKHGLHNPLRAPERYVLFSCTMDLSRLTYFIAILFFGCLMFVTSCFKINITS</sequence>
<keyword evidence="5" id="KW-1133">Transmembrane helix</keyword>
<protein>
    <recommendedName>
        <fullName evidence="8">Aldehyde dehydrogenase domain-containing protein</fullName>
    </recommendedName>
</protein>
<feature type="compositionally biased region" description="Basic and acidic residues" evidence="4">
    <location>
        <begin position="1"/>
        <end position="16"/>
    </location>
</feature>
<dbReference type="GO" id="GO:0010133">
    <property type="term" value="P:L-proline catabolic process to L-glutamate"/>
    <property type="evidence" value="ECO:0007669"/>
    <property type="project" value="TreeGrafter"/>
</dbReference>
<dbReference type="PANTHER" id="PTHR43521">
    <property type="entry name" value="ALPHA-AMINOADIPIC SEMIALDEHYDE DEHYDROGENASE"/>
    <property type="match status" value="1"/>
</dbReference>
<evidence type="ECO:0000313" key="7">
    <source>
        <dbReference type="Proteomes" id="UP000015105"/>
    </source>
</evidence>
<organism evidence="6 7">
    <name type="scientific">Aegilops tauschii subsp. strangulata</name>
    <name type="common">Goatgrass</name>
    <dbReference type="NCBI Taxonomy" id="200361"/>
    <lineage>
        <taxon>Eukaryota</taxon>
        <taxon>Viridiplantae</taxon>
        <taxon>Streptophyta</taxon>
        <taxon>Embryophyta</taxon>
        <taxon>Tracheophyta</taxon>
        <taxon>Spermatophyta</taxon>
        <taxon>Magnoliopsida</taxon>
        <taxon>Liliopsida</taxon>
        <taxon>Poales</taxon>
        <taxon>Poaceae</taxon>
        <taxon>BOP clade</taxon>
        <taxon>Pooideae</taxon>
        <taxon>Triticodae</taxon>
        <taxon>Triticeae</taxon>
        <taxon>Triticinae</taxon>
        <taxon>Aegilops</taxon>
    </lineage>
</organism>
<dbReference type="GO" id="GO:0005739">
    <property type="term" value="C:mitochondrion"/>
    <property type="evidence" value="ECO:0007669"/>
    <property type="project" value="TreeGrafter"/>
</dbReference>
<reference evidence="6" key="5">
    <citation type="journal article" date="2021" name="G3 (Bethesda)">
        <title>Aegilops tauschii genome assembly Aet v5.0 features greater sequence contiguity and improved annotation.</title>
        <authorList>
            <person name="Wang L."/>
            <person name="Zhu T."/>
            <person name="Rodriguez J.C."/>
            <person name="Deal K.R."/>
            <person name="Dubcovsky J."/>
            <person name="McGuire P.E."/>
            <person name="Lux T."/>
            <person name="Spannagl M."/>
            <person name="Mayer K.F.X."/>
            <person name="Baldrich P."/>
            <person name="Meyers B.C."/>
            <person name="Huo N."/>
            <person name="Gu Y.Q."/>
            <person name="Zhou H."/>
            <person name="Devos K.M."/>
            <person name="Bennetzen J.L."/>
            <person name="Unver T."/>
            <person name="Budak H."/>
            <person name="Gulick P.J."/>
            <person name="Galiba G."/>
            <person name="Kalapos B."/>
            <person name="Nelson D.R."/>
            <person name="Li P."/>
            <person name="You F.M."/>
            <person name="Luo M.C."/>
            <person name="Dvorak J."/>
        </authorList>
    </citation>
    <scope>NUCLEOTIDE SEQUENCE [LARGE SCALE GENOMIC DNA]</scope>
    <source>
        <strain evidence="6">cv. AL8/78</strain>
    </source>
</reference>
<reference evidence="7" key="1">
    <citation type="journal article" date="2014" name="Science">
        <title>Ancient hybridizations among the ancestral genomes of bread wheat.</title>
        <authorList>
            <consortium name="International Wheat Genome Sequencing Consortium,"/>
            <person name="Marcussen T."/>
            <person name="Sandve S.R."/>
            <person name="Heier L."/>
            <person name="Spannagl M."/>
            <person name="Pfeifer M."/>
            <person name="Jakobsen K.S."/>
            <person name="Wulff B.B."/>
            <person name="Steuernagel B."/>
            <person name="Mayer K.F."/>
            <person name="Olsen O.A."/>
        </authorList>
    </citation>
    <scope>NUCLEOTIDE SEQUENCE [LARGE SCALE GENOMIC DNA]</scope>
    <source>
        <strain evidence="7">cv. AL8/78</strain>
    </source>
</reference>
<keyword evidence="7" id="KW-1185">Reference proteome</keyword>
<keyword evidence="5" id="KW-0472">Membrane</keyword>
<reference evidence="6" key="4">
    <citation type="submission" date="2019-03" db="UniProtKB">
        <authorList>
            <consortium name="EnsemblPlants"/>
        </authorList>
    </citation>
    <scope>IDENTIFICATION</scope>
</reference>
<keyword evidence="3" id="KW-0520">NAD</keyword>
<dbReference type="GO" id="GO:0004029">
    <property type="term" value="F:aldehyde dehydrogenase (NAD+) activity"/>
    <property type="evidence" value="ECO:0007669"/>
    <property type="project" value="InterPro"/>
</dbReference>
<keyword evidence="2" id="KW-0560">Oxidoreductase</keyword>
<reference evidence="7" key="2">
    <citation type="journal article" date="2017" name="Nat. Plants">
        <title>The Aegilops tauschii genome reveals multiple impacts of transposons.</title>
        <authorList>
            <person name="Zhao G."/>
            <person name="Zou C."/>
            <person name="Li K."/>
            <person name="Wang K."/>
            <person name="Li T."/>
            <person name="Gao L."/>
            <person name="Zhang X."/>
            <person name="Wang H."/>
            <person name="Yang Z."/>
            <person name="Liu X."/>
            <person name="Jiang W."/>
            <person name="Mao L."/>
            <person name="Kong X."/>
            <person name="Jiao Y."/>
            <person name="Jia J."/>
        </authorList>
    </citation>
    <scope>NUCLEOTIDE SEQUENCE [LARGE SCALE GENOMIC DNA]</scope>
    <source>
        <strain evidence="7">cv. AL8/78</strain>
    </source>
</reference>
<dbReference type="EnsemblPlants" id="AET1Gv20866100.17">
    <property type="protein sequence ID" value="AET1Gv20866100.17"/>
    <property type="gene ID" value="AET1Gv20866100"/>
</dbReference>
<dbReference type="GO" id="GO:0003842">
    <property type="term" value="F:L-glutamate gamma-semialdehyde dehydrogenase activity"/>
    <property type="evidence" value="ECO:0007669"/>
    <property type="project" value="TreeGrafter"/>
</dbReference>
<keyword evidence="5" id="KW-0812">Transmembrane</keyword>
<dbReference type="PANTHER" id="PTHR43521:SF7">
    <property type="entry name" value="DELTA-1-PYRROLINE-5-CARBOXYLATE DEHYDROGENASE 12A1, MITOCHONDRIAL"/>
    <property type="match status" value="1"/>
</dbReference>
<reference evidence="6" key="3">
    <citation type="journal article" date="2017" name="Nature">
        <title>Genome sequence of the progenitor of the wheat D genome Aegilops tauschii.</title>
        <authorList>
            <person name="Luo M.C."/>
            <person name="Gu Y.Q."/>
            <person name="Puiu D."/>
            <person name="Wang H."/>
            <person name="Twardziok S.O."/>
            <person name="Deal K.R."/>
            <person name="Huo N."/>
            <person name="Zhu T."/>
            <person name="Wang L."/>
            <person name="Wang Y."/>
            <person name="McGuire P.E."/>
            <person name="Liu S."/>
            <person name="Long H."/>
            <person name="Ramasamy R.K."/>
            <person name="Rodriguez J.C."/>
            <person name="Van S.L."/>
            <person name="Yuan L."/>
            <person name="Wang Z."/>
            <person name="Xia Z."/>
            <person name="Xiao L."/>
            <person name="Anderson O.D."/>
            <person name="Ouyang S."/>
            <person name="Liang Y."/>
            <person name="Zimin A.V."/>
            <person name="Pertea G."/>
            <person name="Qi P."/>
            <person name="Bennetzen J.L."/>
            <person name="Dai X."/>
            <person name="Dawson M.W."/>
            <person name="Muller H.G."/>
            <person name="Kugler K."/>
            <person name="Rivarola-Duarte L."/>
            <person name="Spannagl M."/>
            <person name="Mayer K.F.X."/>
            <person name="Lu F.H."/>
            <person name="Bevan M.W."/>
            <person name="Leroy P."/>
            <person name="Li P."/>
            <person name="You F.M."/>
            <person name="Sun Q."/>
            <person name="Liu Z."/>
            <person name="Lyons E."/>
            <person name="Wicker T."/>
            <person name="Salzberg S.L."/>
            <person name="Devos K.M."/>
            <person name="Dvorak J."/>
        </authorList>
    </citation>
    <scope>NUCLEOTIDE SEQUENCE [LARGE SCALE GENOMIC DNA]</scope>
    <source>
        <strain evidence="6">cv. AL8/78</strain>
    </source>
</reference>
<name>A0A452ZP27_AEGTS</name>
<dbReference type="AlphaFoldDB" id="A0A452ZP27"/>
<feature type="compositionally biased region" description="Polar residues" evidence="4">
    <location>
        <begin position="33"/>
        <end position="43"/>
    </location>
</feature>
<evidence type="ECO:0000256" key="4">
    <source>
        <dbReference type="SAM" id="MobiDB-lite"/>
    </source>
</evidence>
<evidence type="ECO:0000256" key="1">
    <source>
        <dbReference type="ARBA" id="ARBA00009986"/>
    </source>
</evidence>
<dbReference type="InterPro" id="IPR044638">
    <property type="entry name" value="ALDH7A1-like"/>
</dbReference>
<evidence type="ECO:0008006" key="8">
    <source>
        <dbReference type="Google" id="ProtNLM"/>
    </source>
</evidence>
<evidence type="ECO:0000313" key="6">
    <source>
        <dbReference type="EnsemblPlants" id="AET1Gv20866100.17"/>
    </source>
</evidence>
<feature type="region of interest" description="Disordered" evidence="4">
    <location>
        <begin position="1"/>
        <end position="45"/>
    </location>
</feature>
<proteinExistence type="inferred from homology"/>
<evidence type="ECO:0000256" key="3">
    <source>
        <dbReference type="ARBA" id="ARBA00023027"/>
    </source>
</evidence>
<comment type="similarity">
    <text evidence="1">Belongs to the aldehyde dehydrogenase family.</text>
</comment>
<dbReference type="Gramene" id="AET1Gv20866100.17">
    <property type="protein sequence ID" value="AET1Gv20866100.17"/>
    <property type="gene ID" value="AET1Gv20866100"/>
</dbReference>
<dbReference type="Proteomes" id="UP000015105">
    <property type="component" value="Chromosome 1D"/>
</dbReference>
<evidence type="ECO:0000256" key="5">
    <source>
        <dbReference type="SAM" id="Phobius"/>
    </source>
</evidence>
<accession>A0A452ZP27</accession>
<feature type="transmembrane region" description="Helical" evidence="5">
    <location>
        <begin position="165"/>
        <end position="184"/>
    </location>
</feature>
<evidence type="ECO:0000256" key="2">
    <source>
        <dbReference type="ARBA" id="ARBA00023002"/>
    </source>
</evidence>